<proteinExistence type="predicted"/>
<keyword evidence="3" id="KW-0597">Phosphoprotein</keyword>
<evidence type="ECO:0000313" key="8">
    <source>
        <dbReference type="EMBL" id="GMA94437.1"/>
    </source>
</evidence>
<protein>
    <recommendedName>
        <fullName evidence="2">histidine kinase</fullName>
        <ecNumber evidence="2">2.7.13.3</ecNumber>
    </recommendedName>
</protein>
<feature type="transmembrane region" description="Helical" evidence="7">
    <location>
        <begin position="169"/>
        <end position="192"/>
    </location>
</feature>
<evidence type="ECO:0000256" key="7">
    <source>
        <dbReference type="SAM" id="Phobius"/>
    </source>
</evidence>
<evidence type="ECO:0000256" key="2">
    <source>
        <dbReference type="ARBA" id="ARBA00012438"/>
    </source>
</evidence>
<dbReference type="EC" id="2.7.13.3" evidence="2"/>
<reference evidence="9" key="1">
    <citation type="journal article" date="2019" name="Int. J. Syst. Evol. Microbiol.">
        <title>The Global Catalogue of Microorganisms (GCM) 10K type strain sequencing project: providing services to taxonomists for standard genome sequencing and annotation.</title>
        <authorList>
            <consortium name="The Broad Institute Genomics Platform"/>
            <consortium name="The Broad Institute Genome Sequencing Center for Infectious Disease"/>
            <person name="Wu L."/>
            <person name="Ma J."/>
        </authorList>
    </citation>
    <scope>NUCLEOTIDE SEQUENCE [LARGE SCALE GENOMIC DNA]</scope>
    <source>
        <strain evidence="9">NBRC 108894</strain>
    </source>
</reference>
<evidence type="ECO:0000256" key="6">
    <source>
        <dbReference type="SAM" id="MobiDB-lite"/>
    </source>
</evidence>
<evidence type="ECO:0000256" key="5">
    <source>
        <dbReference type="ARBA" id="ARBA00022777"/>
    </source>
</evidence>
<keyword evidence="7" id="KW-1133">Transmembrane helix</keyword>
<dbReference type="InterPro" id="IPR050428">
    <property type="entry name" value="TCS_sensor_his_kinase"/>
</dbReference>
<feature type="compositionally biased region" description="Low complexity" evidence="6">
    <location>
        <begin position="260"/>
        <end position="287"/>
    </location>
</feature>
<accession>A0ABQ6K1G1</accession>
<dbReference type="Gene3D" id="6.10.340.10">
    <property type="match status" value="1"/>
</dbReference>
<keyword evidence="7" id="KW-0812">Transmembrane</keyword>
<keyword evidence="5" id="KW-0418">Kinase</keyword>
<keyword evidence="7" id="KW-0472">Membrane</keyword>
<feature type="region of interest" description="Disordered" evidence="6">
    <location>
        <begin position="259"/>
        <end position="287"/>
    </location>
</feature>
<sequence>MTVRRLAPWSLQRRLVVGILGLLLLVSAAVGVGSVLALHQNLLTRLDQQVGISLRAASNGPIGASGAGEGLGRRVGSIYYLVADGQGVITARYTDENGDFSTLSDAQEKVLDALTGPDDVPVTVDLGGSLGSFRVAHTAVAGTISQQPFRGTLLVGQSQSEVDTTTANLVLIFLLVTVLALLAAGAATAIIVRTALRPLARVAETATRVAELPSTRARWRSPTACPIATPIRGPRWVGSARPSTGCWDTWRTRSCRASRARTGCGSSSPTRATSCARRSRRSAATPS</sequence>
<name>A0ABQ6K1G1_9MICO</name>
<evidence type="ECO:0000256" key="3">
    <source>
        <dbReference type="ARBA" id="ARBA00022553"/>
    </source>
</evidence>
<evidence type="ECO:0000313" key="9">
    <source>
        <dbReference type="Proteomes" id="UP001157034"/>
    </source>
</evidence>
<keyword evidence="4" id="KW-0808">Transferase</keyword>
<dbReference type="Proteomes" id="UP001157034">
    <property type="component" value="Unassembled WGS sequence"/>
</dbReference>
<evidence type="ECO:0000256" key="1">
    <source>
        <dbReference type="ARBA" id="ARBA00000085"/>
    </source>
</evidence>
<dbReference type="PANTHER" id="PTHR45436:SF5">
    <property type="entry name" value="SENSOR HISTIDINE KINASE TRCS"/>
    <property type="match status" value="1"/>
</dbReference>
<evidence type="ECO:0000256" key="4">
    <source>
        <dbReference type="ARBA" id="ARBA00022679"/>
    </source>
</evidence>
<comment type="catalytic activity">
    <reaction evidence="1">
        <text>ATP + protein L-histidine = ADP + protein N-phospho-L-histidine.</text>
        <dbReference type="EC" id="2.7.13.3"/>
    </reaction>
</comment>
<dbReference type="EMBL" id="BSVB01000001">
    <property type="protein sequence ID" value="GMA94437.1"/>
    <property type="molecule type" value="Genomic_DNA"/>
</dbReference>
<keyword evidence="9" id="KW-1185">Reference proteome</keyword>
<dbReference type="RefSeq" id="WP_284253365.1">
    <property type="nucleotide sequence ID" value="NZ_BSVB01000001.1"/>
</dbReference>
<dbReference type="PANTHER" id="PTHR45436">
    <property type="entry name" value="SENSOR HISTIDINE KINASE YKOH"/>
    <property type="match status" value="1"/>
</dbReference>
<organism evidence="8 9">
    <name type="scientific">Pseudolysinimonas kribbensis</name>
    <dbReference type="NCBI Taxonomy" id="433641"/>
    <lineage>
        <taxon>Bacteria</taxon>
        <taxon>Bacillati</taxon>
        <taxon>Actinomycetota</taxon>
        <taxon>Actinomycetes</taxon>
        <taxon>Micrococcales</taxon>
        <taxon>Microbacteriaceae</taxon>
        <taxon>Pseudolysinimonas</taxon>
    </lineage>
</organism>
<gene>
    <name evidence="8" type="ORF">GCM10025881_12610</name>
</gene>
<comment type="caution">
    <text evidence="8">The sequence shown here is derived from an EMBL/GenBank/DDBJ whole genome shotgun (WGS) entry which is preliminary data.</text>
</comment>